<accession>A0ABS4K9S6</accession>
<keyword evidence="3" id="KW-1185">Reference proteome</keyword>
<sequence length="88" mass="10513">MKQKTFNKILISLSIVFLILQFVYSQIKLKTGVYNKNIRYMEYVVMALIMITTLVYAKKENKEFFKRLLIVYLVLIILFILFLLRGVI</sequence>
<name>A0ABS4K9S6_9FIRM</name>
<organism evidence="2 3">
    <name type="scientific">Peptoniphilus stercorisuis</name>
    <dbReference type="NCBI Taxonomy" id="1436965"/>
    <lineage>
        <taxon>Bacteria</taxon>
        <taxon>Bacillati</taxon>
        <taxon>Bacillota</taxon>
        <taxon>Tissierellia</taxon>
        <taxon>Tissierellales</taxon>
        <taxon>Peptoniphilaceae</taxon>
        <taxon>Peptoniphilus</taxon>
    </lineage>
</organism>
<proteinExistence type="predicted"/>
<keyword evidence="1" id="KW-1133">Transmembrane helix</keyword>
<keyword evidence="1" id="KW-0472">Membrane</keyword>
<keyword evidence="1" id="KW-0812">Transmembrane</keyword>
<dbReference type="EMBL" id="JAGGLJ010000001">
    <property type="protein sequence ID" value="MBP2024512.1"/>
    <property type="molecule type" value="Genomic_DNA"/>
</dbReference>
<protein>
    <submittedName>
        <fullName evidence="2">Chromate transport protein ChrA</fullName>
    </submittedName>
</protein>
<feature type="transmembrane region" description="Helical" evidence="1">
    <location>
        <begin position="41"/>
        <end position="57"/>
    </location>
</feature>
<evidence type="ECO:0000256" key="1">
    <source>
        <dbReference type="SAM" id="Phobius"/>
    </source>
</evidence>
<reference evidence="2 3" key="1">
    <citation type="submission" date="2021-03" db="EMBL/GenBank/DDBJ databases">
        <title>Genomic Encyclopedia of Type Strains, Phase IV (KMG-IV): sequencing the most valuable type-strain genomes for metagenomic binning, comparative biology and taxonomic classification.</title>
        <authorList>
            <person name="Goeker M."/>
        </authorList>
    </citation>
    <scope>NUCLEOTIDE SEQUENCE [LARGE SCALE GENOMIC DNA]</scope>
    <source>
        <strain evidence="2 3">DSM 27563</strain>
    </source>
</reference>
<gene>
    <name evidence="2" type="ORF">J2Z71_000027</name>
</gene>
<evidence type="ECO:0000313" key="3">
    <source>
        <dbReference type="Proteomes" id="UP001519306"/>
    </source>
</evidence>
<dbReference type="Proteomes" id="UP001519306">
    <property type="component" value="Unassembled WGS sequence"/>
</dbReference>
<comment type="caution">
    <text evidence="2">The sequence shown here is derived from an EMBL/GenBank/DDBJ whole genome shotgun (WGS) entry which is preliminary data.</text>
</comment>
<dbReference type="RefSeq" id="WP_210059818.1">
    <property type="nucleotide sequence ID" value="NZ_JAGGLJ010000001.1"/>
</dbReference>
<feature type="transmembrane region" description="Helical" evidence="1">
    <location>
        <begin position="69"/>
        <end position="87"/>
    </location>
</feature>
<evidence type="ECO:0000313" key="2">
    <source>
        <dbReference type="EMBL" id="MBP2024512.1"/>
    </source>
</evidence>